<keyword evidence="2 6" id="KW-0813">Transport</keyword>
<proteinExistence type="inferred from homology"/>
<keyword evidence="5 6" id="KW-0472">Membrane</keyword>
<feature type="transmembrane region" description="Helical" evidence="6">
    <location>
        <begin position="230"/>
        <end position="249"/>
    </location>
</feature>
<protein>
    <recommendedName>
        <fullName evidence="6">Phosphate transporter</fullName>
    </recommendedName>
</protein>
<evidence type="ECO:0000256" key="1">
    <source>
        <dbReference type="ARBA" id="ARBA00004141"/>
    </source>
</evidence>
<evidence type="ECO:0000256" key="3">
    <source>
        <dbReference type="ARBA" id="ARBA00022692"/>
    </source>
</evidence>
<dbReference type="GO" id="GO:0016020">
    <property type="term" value="C:membrane"/>
    <property type="evidence" value="ECO:0007669"/>
    <property type="project" value="UniProtKB-SubCell"/>
</dbReference>
<keyword evidence="9" id="KW-1185">Reference proteome</keyword>
<gene>
    <name evidence="8" type="ORF">KEU06_26765</name>
</gene>
<keyword evidence="3 6" id="KW-0812">Transmembrane</keyword>
<evidence type="ECO:0000256" key="5">
    <source>
        <dbReference type="ARBA" id="ARBA00023136"/>
    </source>
</evidence>
<name>A0A942I427_9HYPH</name>
<sequence>MTARPKKSALDKDLAKVDAMSEAARVVSRRLVAPGLALAFMALAGIVAFLGTGATPGTIVIALGAAIAAYMALNIGANDVANNIGPAVGAKVLTMGGALAMAAIFEAAGALIAGGNVVRTISSGIVVPTDIAPSDLIRVMFSALLAAAIWINLATWLGAPISTTHSIVGAVVGAGLIAAGTASLDWWTLATIGLGWLSSPVLGGIIAAAFLALIHAALVYRDDKIAAARLWVPLLIAIMAGTFATFVALQGLENVASFSERGLEIIGLAAFSSTWLVAHLHVRRAAKGLENRNQSLKRLFRLPLIISAALLSFAHGANDVANAVGPLAAIMRASGPDAAGLSQAHPQFVMGIGAFGISVGLLLYGPRLVRMVGQRITRLNPMRAFCIALSTALTVIVASWLGLPVSSTHTAVGAVFGVGFFREWYIANSRQRRRYLQRKRQRRLAERRSQGLDAPDEKEDEQPAQPSPHDVLRRRLVRRAHVIRIMAAWLATVPAAGLLSAAIYLVLAGVA</sequence>
<dbReference type="Proteomes" id="UP000680348">
    <property type="component" value="Unassembled WGS sequence"/>
</dbReference>
<feature type="transmembrane region" description="Helical" evidence="6">
    <location>
        <begin position="384"/>
        <end position="403"/>
    </location>
</feature>
<dbReference type="RefSeq" id="WP_188257758.1">
    <property type="nucleotide sequence ID" value="NZ_JABVCF010000021.1"/>
</dbReference>
<feature type="transmembrane region" description="Helical" evidence="6">
    <location>
        <begin position="196"/>
        <end position="218"/>
    </location>
</feature>
<evidence type="ECO:0000313" key="8">
    <source>
        <dbReference type="EMBL" id="MBS3652202.1"/>
    </source>
</evidence>
<dbReference type="GO" id="GO:0005315">
    <property type="term" value="F:phosphate transmembrane transporter activity"/>
    <property type="evidence" value="ECO:0007669"/>
    <property type="project" value="InterPro"/>
</dbReference>
<evidence type="ECO:0000256" key="6">
    <source>
        <dbReference type="RuleBase" id="RU363058"/>
    </source>
</evidence>
<comment type="subcellular location">
    <subcellularLocation>
        <location evidence="1 6">Membrane</location>
        <topology evidence="1 6">Multi-pass membrane protein</topology>
    </subcellularLocation>
</comment>
<feature type="transmembrane region" description="Helical" evidence="6">
    <location>
        <begin position="409"/>
        <end position="427"/>
    </location>
</feature>
<keyword evidence="6" id="KW-0592">Phosphate transport</keyword>
<dbReference type="GO" id="GO:0035435">
    <property type="term" value="P:phosphate ion transmembrane transport"/>
    <property type="evidence" value="ECO:0007669"/>
    <property type="project" value="TreeGrafter"/>
</dbReference>
<feature type="region of interest" description="Disordered" evidence="7">
    <location>
        <begin position="446"/>
        <end position="470"/>
    </location>
</feature>
<evidence type="ECO:0000256" key="2">
    <source>
        <dbReference type="ARBA" id="ARBA00022448"/>
    </source>
</evidence>
<comment type="similarity">
    <text evidence="6">Belongs to the inorganic phosphate transporter (PiT) (TC 2.A.20) family.</text>
</comment>
<feature type="transmembrane region" description="Helical" evidence="6">
    <location>
        <begin position="482"/>
        <end position="507"/>
    </location>
</feature>
<dbReference type="InterPro" id="IPR001204">
    <property type="entry name" value="Phos_transporter"/>
</dbReference>
<feature type="transmembrane region" description="Helical" evidence="6">
    <location>
        <begin position="57"/>
        <end position="77"/>
    </location>
</feature>
<evidence type="ECO:0000313" key="9">
    <source>
        <dbReference type="Proteomes" id="UP000680348"/>
    </source>
</evidence>
<feature type="transmembrane region" description="Helical" evidence="6">
    <location>
        <begin position="166"/>
        <end position="184"/>
    </location>
</feature>
<dbReference type="Pfam" id="PF01384">
    <property type="entry name" value="PHO4"/>
    <property type="match status" value="1"/>
</dbReference>
<feature type="transmembrane region" description="Helical" evidence="6">
    <location>
        <begin position="344"/>
        <end position="364"/>
    </location>
</feature>
<evidence type="ECO:0000256" key="4">
    <source>
        <dbReference type="ARBA" id="ARBA00022989"/>
    </source>
</evidence>
<organism evidence="8 9">
    <name type="scientific">Pseudaminobacter soli</name>
    <name type="common">ex Zhang et al. 2022</name>
    <dbReference type="NCBI Taxonomy" id="2831468"/>
    <lineage>
        <taxon>Bacteria</taxon>
        <taxon>Pseudomonadati</taxon>
        <taxon>Pseudomonadota</taxon>
        <taxon>Alphaproteobacteria</taxon>
        <taxon>Hyphomicrobiales</taxon>
        <taxon>Phyllobacteriaceae</taxon>
        <taxon>Pseudaminobacter</taxon>
    </lineage>
</organism>
<feature type="transmembrane region" description="Helical" evidence="6">
    <location>
        <begin position="31"/>
        <end position="51"/>
    </location>
</feature>
<comment type="caution">
    <text evidence="8">The sequence shown here is derived from an EMBL/GenBank/DDBJ whole genome shotgun (WGS) entry which is preliminary data.</text>
</comment>
<dbReference type="EMBL" id="JAGWCR010000021">
    <property type="protein sequence ID" value="MBS3652202.1"/>
    <property type="molecule type" value="Genomic_DNA"/>
</dbReference>
<feature type="transmembrane region" description="Helical" evidence="6">
    <location>
        <begin position="261"/>
        <end position="278"/>
    </location>
</feature>
<dbReference type="PANTHER" id="PTHR11101">
    <property type="entry name" value="PHOSPHATE TRANSPORTER"/>
    <property type="match status" value="1"/>
</dbReference>
<dbReference type="PANTHER" id="PTHR11101:SF80">
    <property type="entry name" value="PHOSPHATE TRANSPORTER"/>
    <property type="match status" value="1"/>
</dbReference>
<keyword evidence="4 6" id="KW-1133">Transmembrane helix</keyword>
<evidence type="ECO:0000256" key="7">
    <source>
        <dbReference type="SAM" id="MobiDB-lite"/>
    </source>
</evidence>
<accession>A0A942I427</accession>
<feature type="transmembrane region" description="Helical" evidence="6">
    <location>
        <begin position="137"/>
        <end position="159"/>
    </location>
</feature>
<dbReference type="AlphaFoldDB" id="A0A942I427"/>
<feature type="transmembrane region" description="Helical" evidence="6">
    <location>
        <begin position="98"/>
        <end position="117"/>
    </location>
</feature>
<feature type="transmembrane region" description="Helical" evidence="6">
    <location>
        <begin position="299"/>
        <end position="317"/>
    </location>
</feature>
<reference evidence="8" key="1">
    <citation type="submission" date="2021-04" db="EMBL/GenBank/DDBJ databases">
        <title>Pseudaminobacter soli sp. nov., isolated from paddy soil contaminated by heavy metals.</title>
        <authorList>
            <person name="Zhang K."/>
        </authorList>
    </citation>
    <scope>NUCLEOTIDE SEQUENCE</scope>
    <source>
        <strain evidence="8">19-2017</strain>
    </source>
</reference>